<feature type="transmembrane region" description="Helical" evidence="17">
    <location>
        <begin position="791"/>
        <end position="814"/>
    </location>
</feature>
<feature type="domain" description="Herpesvirus glycoprotein B ectodomain C-terminal" evidence="18">
    <location>
        <begin position="518"/>
        <end position="736"/>
    </location>
</feature>
<evidence type="ECO:0000256" key="14">
    <source>
        <dbReference type="ARBA" id="ARBA00023180"/>
    </source>
</evidence>
<dbReference type="Gene3D" id="2.30.29.100">
    <property type="match status" value="1"/>
</dbReference>
<evidence type="ECO:0000256" key="7">
    <source>
        <dbReference type="ARBA" id="ARBA00022844"/>
    </source>
</evidence>
<evidence type="ECO:0000256" key="9">
    <source>
        <dbReference type="ARBA" id="ARBA00022879"/>
    </source>
</evidence>
<dbReference type="GO" id="GO:0019062">
    <property type="term" value="P:virion attachment to host cell"/>
    <property type="evidence" value="ECO:0007669"/>
    <property type="project" value="UniProtKB-KW"/>
</dbReference>
<dbReference type="GO" id="GO:0019031">
    <property type="term" value="C:viral envelope"/>
    <property type="evidence" value="ECO:0007669"/>
    <property type="project" value="UniProtKB-KW"/>
</dbReference>
<dbReference type="EMBL" id="AB747559">
    <property type="protein sequence ID" value="BAM99305.1"/>
    <property type="molecule type" value="Genomic_DNA"/>
</dbReference>
<dbReference type="SUPFAM" id="SSF161008">
    <property type="entry name" value="Viral glycoprotein ectodomain-like"/>
    <property type="match status" value="1"/>
</dbReference>
<evidence type="ECO:0000256" key="8">
    <source>
        <dbReference type="ARBA" id="ARBA00022870"/>
    </source>
</evidence>
<evidence type="ECO:0000256" key="12">
    <source>
        <dbReference type="ARBA" id="ARBA00023136"/>
    </source>
</evidence>
<keyword evidence="2" id="KW-0945">Host-virus interaction</keyword>
<keyword evidence="7" id="KW-0946">Virion</keyword>
<keyword evidence="9" id="KW-0261">Viral envelope protein</keyword>
<dbReference type="Gene3D" id="6.10.250.3280">
    <property type="match status" value="1"/>
</dbReference>
<sequence length="918" mass="103530">MSLGSGLKQHLRANRRQYSCHIRPGRIFYAIYNFTTTGPRIQYPASLMWLEYSLLCVCLLIYPGGAAREYPPSSPNRKVSGGPTFVDLKIQPTKRQRGTNDTIPGQIDIRETLRQSQRAGEDDTFYMCPPPTGATVVRMAPPRACPQYSQGRNFTEGIGVIFKENIAPYKFKAHIYYKNVIVTTTWSGSTYAAITNQYTDRVPVKVSEITELIDGQGKCLSKADYIRSNREVTAFDRDEDPTAVRLKPSKFNTQGARGWHTTQETHVVVGSPGFYRTGTSVNCIVEEVDARSVYPYDSFALSTGDIIYMSPFYGHREEGKHEHSSYAPERFKQLEEYQARDLDTNTHIKPTTRNFLTTPHVTVAWNWVPKLTNVCSLTKWREVDALIRDTTNTSYRFTSKTMSATFVGEPMPFNLSKVHLSECVERDARVSINRIYTEKYNRTHIKVGPIQTYLVRGGFIVAFQAMVSNTLAKLYLREQAMANQTATHVRPKRSASSLPIGGEKGTPAYKITTTTGAEFAALQFTYDHIQAHVNEMFARIATAWCMLQNQEQALWRETAKLNPSVIASTMLAKKVSARMLGDVMAVSSCARLNGSNVYIQNSMRIIGDPHTCYSRPLVSFAYGNRTEYIDGQLGDDNELLTDRSLIEPCVVNHKRYFRFGANYVYYEDYLYVHTIPVAEIETISAHVDLNLVMLEDREFLPLEVYTRAELADTGLLDYSEIQRRNQLHSLKFYDIDSVVKLDNNLVIMRGMANFFQGLGDVGKAVGSVVLGAAGLALSTVKGVASFLSNPFGALALGLLVLAGLVAAFLAYRYVMRLRNNPMKALYPVTTQTLKEEARDGINSPEDFDETKLEQARDMIRYMSMVSAMEREEHKAKKKNKGTALINSRIIDMAMRRRGPKYQRLPDTETDVGKQPLYP</sequence>
<protein>
    <submittedName>
        <fullName evidence="21">Glycoprotein B</fullName>
    </submittedName>
</protein>
<evidence type="ECO:0000256" key="4">
    <source>
        <dbReference type="ARBA" id="ARBA00022729"/>
    </source>
</evidence>
<keyword evidence="4" id="KW-0732">Signal</keyword>
<dbReference type="InterPro" id="IPR035381">
    <property type="entry name" value="Glycoprot_B_PH2"/>
</dbReference>
<keyword evidence="12 17" id="KW-0472">Membrane</keyword>
<evidence type="ECO:0000256" key="10">
    <source>
        <dbReference type="ARBA" id="ARBA00022989"/>
    </source>
</evidence>
<feature type="domain" description="Herpesvirus Glycoprotein B PH-like" evidence="20">
    <location>
        <begin position="377"/>
        <end position="474"/>
    </location>
</feature>
<keyword evidence="11" id="KW-1039">Host endosome</keyword>
<keyword evidence="14" id="KW-0325">Glycoprotein</keyword>
<evidence type="ECO:0000256" key="15">
    <source>
        <dbReference type="ARBA" id="ARBA00023296"/>
    </source>
</evidence>
<reference evidence="21" key="1">
    <citation type="journal article" date="2013" name="Arch. Virol.">
        <title>Isolation of a novel herpesvirus from a Pacific white-sided dolphin.</title>
        <authorList>
            <person name="Noguchi K."/>
            <person name="Shimoda H."/>
            <person name="Terada Y."/>
            <person name="Shimojima M."/>
            <person name="Kohyama K."/>
            <person name="Inoshima Y."/>
            <person name="Maeda K."/>
        </authorList>
    </citation>
    <scope>NUCLEOTIDE SEQUENCE</scope>
    <source>
        <strain evidence="21">PWSD</strain>
    </source>
</reference>
<dbReference type="Gene3D" id="2.30.30.1230">
    <property type="match status" value="1"/>
</dbReference>
<dbReference type="InterPro" id="IPR035377">
    <property type="entry name" value="Glycoprot_B_PH1"/>
</dbReference>
<evidence type="ECO:0000256" key="17">
    <source>
        <dbReference type="SAM" id="Phobius"/>
    </source>
</evidence>
<evidence type="ECO:0000256" key="2">
    <source>
        <dbReference type="ARBA" id="ARBA00022581"/>
    </source>
</evidence>
<dbReference type="Gene3D" id="1.20.5.1890">
    <property type="match status" value="1"/>
</dbReference>
<dbReference type="Pfam" id="PF17417">
    <property type="entry name" value="Glycoprot_B_PH2"/>
    <property type="match status" value="1"/>
</dbReference>
<evidence type="ECO:0000256" key="1">
    <source>
        <dbReference type="ARBA" id="ARBA00022511"/>
    </source>
</evidence>
<feature type="region of interest" description="Disordered" evidence="16">
    <location>
        <begin position="896"/>
        <end position="918"/>
    </location>
</feature>
<organism evidence="21">
    <name type="scientific">Lagenorhynchus alphaherpesvirus 1</name>
    <dbReference type="NCBI Taxonomy" id="1232896"/>
    <lineage>
        <taxon>Viruses</taxon>
        <taxon>Duplodnaviria</taxon>
        <taxon>Heunggongvirae</taxon>
        <taxon>Peploviricota</taxon>
        <taxon>Herviviricetes</taxon>
        <taxon>Herpesvirales</taxon>
        <taxon>Orthoherpesviridae</taxon>
        <taxon>Alphaherpesvirinae</taxon>
    </lineage>
</organism>
<dbReference type="InterPro" id="IPR000234">
    <property type="entry name" value="Herpes_Glycoprot_B"/>
</dbReference>
<dbReference type="HAMAP" id="MF_04032">
    <property type="entry name" value="HSV_GB"/>
    <property type="match status" value="1"/>
</dbReference>
<dbReference type="GO" id="GO:0046718">
    <property type="term" value="P:symbiont entry into host cell"/>
    <property type="evidence" value="ECO:0007669"/>
    <property type="project" value="UniProtKB-KW"/>
</dbReference>
<feature type="domain" description="Herpesvirus Glycoprotein B PH-like" evidence="19">
    <location>
        <begin position="165"/>
        <end position="375"/>
    </location>
</feature>
<keyword evidence="8" id="KW-1043">Host membrane</keyword>
<evidence type="ECO:0000313" key="21">
    <source>
        <dbReference type="EMBL" id="BAM99305.1"/>
    </source>
</evidence>
<keyword evidence="10 17" id="KW-1133">Transmembrane helix</keyword>
<evidence type="ECO:0000256" key="6">
    <source>
        <dbReference type="ARBA" id="ARBA00022812"/>
    </source>
</evidence>
<evidence type="ECO:0000256" key="11">
    <source>
        <dbReference type="ARBA" id="ARBA00023046"/>
    </source>
</evidence>
<keyword evidence="5" id="KW-1161">Viral attachment to host cell</keyword>
<name>M4ZSQ8_9ALPH</name>
<evidence type="ECO:0000259" key="20">
    <source>
        <dbReference type="Pfam" id="PF17417"/>
    </source>
</evidence>
<keyword evidence="6" id="KW-1040">Host Golgi apparatus</keyword>
<evidence type="ECO:0000256" key="3">
    <source>
        <dbReference type="ARBA" id="ARBA00022692"/>
    </source>
</evidence>
<evidence type="ECO:0000256" key="16">
    <source>
        <dbReference type="SAM" id="MobiDB-lite"/>
    </source>
</evidence>
<dbReference type="InterPro" id="IPR038631">
    <property type="entry name" value="Glycoprot_B_PH2_sf"/>
</dbReference>
<proteinExistence type="inferred from homology"/>
<keyword evidence="3 17" id="KW-0812">Transmembrane</keyword>
<evidence type="ECO:0000256" key="5">
    <source>
        <dbReference type="ARBA" id="ARBA00022804"/>
    </source>
</evidence>
<gene>
    <name evidence="21" type="primary">gB</name>
</gene>
<accession>M4ZSQ8</accession>
<keyword evidence="13" id="KW-1015">Disulfide bond</keyword>
<evidence type="ECO:0000259" key="18">
    <source>
        <dbReference type="Pfam" id="PF00606"/>
    </source>
</evidence>
<dbReference type="Pfam" id="PF17416">
    <property type="entry name" value="Glycoprot_B_PH1"/>
    <property type="match status" value="1"/>
</dbReference>
<keyword evidence="15" id="KW-1160">Virus entry into host cell</keyword>
<keyword evidence="1" id="KW-1032">Host cell membrane</keyword>
<dbReference type="InterPro" id="IPR055341">
    <property type="entry name" value="Glycoprotein_B_ecto_C"/>
</dbReference>
<evidence type="ECO:0000259" key="19">
    <source>
        <dbReference type="Pfam" id="PF17416"/>
    </source>
</evidence>
<dbReference type="Pfam" id="PF00606">
    <property type="entry name" value="Glycoprotein_B"/>
    <property type="match status" value="1"/>
</dbReference>
<evidence type="ECO:0000256" key="13">
    <source>
        <dbReference type="ARBA" id="ARBA00023157"/>
    </source>
</evidence>